<evidence type="ECO:0000256" key="2">
    <source>
        <dbReference type="ARBA" id="ARBA00013169"/>
    </source>
</evidence>
<dbReference type="NCBIfam" id="NF004349">
    <property type="entry name" value="PRK05729.1"/>
    <property type="match status" value="1"/>
</dbReference>
<dbReference type="FunFam" id="3.40.50.620:FF:000097">
    <property type="entry name" value="valine--tRNA ligase, mitochondrial"/>
    <property type="match status" value="1"/>
</dbReference>
<dbReference type="Pfam" id="PF10458">
    <property type="entry name" value="Val_tRNA-synt_C"/>
    <property type="match status" value="1"/>
</dbReference>
<dbReference type="GO" id="GO:0004832">
    <property type="term" value="F:valine-tRNA ligase activity"/>
    <property type="evidence" value="ECO:0007669"/>
    <property type="project" value="UniProtKB-EC"/>
</dbReference>
<dbReference type="InterPro" id="IPR019499">
    <property type="entry name" value="Val-tRNA_synth_tRNA-bd"/>
</dbReference>
<dbReference type="InterPro" id="IPR001412">
    <property type="entry name" value="aa-tRNA-synth_I_CS"/>
</dbReference>
<keyword evidence="7 12" id="KW-0175">Coiled coil</keyword>
<dbReference type="Pfam" id="PF00133">
    <property type="entry name" value="tRNA-synt_1"/>
    <property type="match status" value="1"/>
</dbReference>
<dbReference type="FunFam" id="1.10.730.10:FF:000009">
    <property type="entry name" value="Valine--tRNA ligase, mitochondrial"/>
    <property type="match status" value="1"/>
</dbReference>
<reference evidence="17" key="1">
    <citation type="submission" date="2021-01" db="EMBL/GenBank/DDBJ databases">
        <authorList>
            <person name="Corre E."/>
            <person name="Pelletier E."/>
            <person name="Niang G."/>
            <person name="Scheremetjew M."/>
            <person name="Finn R."/>
            <person name="Kale V."/>
            <person name="Holt S."/>
            <person name="Cochrane G."/>
            <person name="Meng A."/>
            <person name="Brown T."/>
            <person name="Cohen L."/>
        </authorList>
    </citation>
    <scope>NUCLEOTIDE SEQUENCE</scope>
    <source>
        <strain evidence="17">CCMP1413</strain>
    </source>
</reference>
<evidence type="ECO:0000259" key="14">
    <source>
        <dbReference type="Pfam" id="PF00133"/>
    </source>
</evidence>
<dbReference type="InterPro" id="IPR010978">
    <property type="entry name" value="tRNA-bd_arm"/>
</dbReference>
<feature type="region of interest" description="Disordered" evidence="13">
    <location>
        <begin position="1"/>
        <end position="95"/>
    </location>
</feature>
<dbReference type="InterPro" id="IPR013155">
    <property type="entry name" value="M/V/L/I-tRNA-synth_anticd-bd"/>
</dbReference>
<proteinExistence type="inferred from homology"/>
<evidence type="ECO:0000259" key="15">
    <source>
        <dbReference type="Pfam" id="PF08264"/>
    </source>
</evidence>
<evidence type="ECO:0000313" key="17">
    <source>
        <dbReference type="EMBL" id="CAD8232611.1"/>
    </source>
</evidence>
<evidence type="ECO:0000256" key="8">
    <source>
        <dbReference type="ARBA" id="ARBA00023146"/>
    </source>
</evidence>
<name>A0A7R9TDK1_9VIRI</name>
<feature type="domain" description="Valyl-tRNA synthetase tRNA-binding arm" evidence="16">
    <location>
        <begin position="1011"/>
        <end position="1074"/>
    </location>
</feature>
<evidence type="ECO:0000256" key="3">
    <source>
        <dbReference type="ARBA" id="ARBA00022598"/>
    </source>
</evidence>
<sequence length="1079" mass="118310">MASADAKAADAKATGAAAPAAAAAASDADAEKEARKAAKKAAKLAEKEAKKAKAAAKKAKGGFNAPGSRAAKKEKAMAGGAKKAAEVNPDEVQPVTPEGAKKVLSKSIAKAYEPAAVEHAWYAWWEAQGYFRADASSPKPKFVIVIPPPNVTGSLHLGHALTNSVQDTIVRWRRMCGYEALWVPGTDHAGIATQTVVEKKLKKQEGVSRHDLGREEFLKRVWQWKEEYGGRICKQLRRIGSSLDWEREAFTMDDNLSAAVKEGFVRMHENSLIFRDNRLVNWSTQLKSAISDIEVDYIDLEAVTEVAVPGYKDKVQFGGIWSFAYPFADGSGEIVVATTRPETMLGDTAVAVHPDDERYKALHGKSLRHPFVDREIPVICDAELVDMAFGTGAVKITPAHDPNDFETGKRHKLEFISILTDDGRINANGGSRFAGQPRFEARKTVLAALEEAGLYRGVKDNKMRLGLCSRSKDVIEPMIKPQWWVDCKQMAADACEAVRDGRLEIIPQMHERTWFGWLENIRDWCISRQLWWGHRIPAYFVRLPGDDAETGQPGSSSERMERWVVARTEEEALAEARRRFPESAGELTLSQDEDVLDTWFSSGLFPFSVFGWPNESADLDAFYPTSLLETGHDILFFWVARMVMMGMNLTGKVPFKQVYLHAMVRDAHGRKMSKSLGNVIDPLECIEGIALKDLQAKLEQGNLDPREVKKAQAGQAQDYPNGIPECGTDALRFALTAYTSQGRDINLDVQRVVGYRQWGNKLWNAIRFAMMNLPEDFKAPTAAEARDVKAAPLAVRWVLAKLNEAAAAINAAMEAYDFNTATSSIHAFFQYQLCDVYIEASKALLSEASKDEAAKRAARVGLWLCLDSGLRLLHPFMPFLSEELWQRLPKEGSEVAGIESIMIAPYPTAIAEWADPDALATMAAVNAAAGAVRSLRASYNLPSKTRPEVFIHAKTAAAADTARAGAPVTASLSLSASVTVVTDEADVPKGCGVAIVNPEVTAHVLLAGAIDAKKEVASLEKKVAALESQLEALDKKMSGADYVARVPAKVQDAEKAKREKLSGERDAMHKAIAEFKAML</sequence>
<dbReference type="InterPro" id="IPR009008">
    <property type="entry name" value="Val/Leu/Ile-tRNA-synth_edit"/>
</dbReference>
<dbReference type="GO" id="GO:0002161">
    <property type="term" value="F:aminoacyl-tRNA deacylase activity"/>
    <property type="evidence" value="ECO:0007669"/>
    <property type="project" value="InterPro"/>
</dbReference>
<accession>A0A7R9TDK1</accession>
<evidence type="ECO:0000256" key="11">
    <source>
        <dbReference type="RuleBase" id="RU363035"/>
    </source>
</evidence>
<evidence type="ECO:0000256" key="5">
    <source>
        <dbReference type="ARBA" id="ARBA00022840"/>
    </source>
</evidence>
<dbReference type="FunFam" id="3.90.740.10:FF:000008">
    <property type="entry name" value="Valine--tRNA ligase, mitochondrial"/>
    <property type="match status" value="1"/>
</dbReference>
<evidence type="ECO:0000256" key="1">
    <source>
        <dbReference type="ARBA" id="ARBA00005594"/>
    </source>
</evidence>
<protein>
    <recommendedName>
        <fullName evidence="2">valine--tRNA ligase</fullName>
        <ecNumber evidence="2">6.1.1.9</ecNumber>
    </recommendedName>
    <alternativeName>
        <fullName evidence="9">Valyl-tRNA synthetase</fullName>
    </alternativeName>
</protein>
<dbReference type="PANTHER" id="PTHR11946">
    <property type="entry name" value="VALYL-TRNA SYNTHETASES"/>
    <property type="match status" value="1"/>
</dbReference>
<dbReference type="EC" id="6.1.1.9" evidence="2"/>
<evidence type="ECO:0000256" key="7">
    <source>
        <dbReference type="ARBA" id="ARBA00023054"/>
    </source>
</evidence>
<comment type="catalytic activity">
    <reaction evidence="10">
        <text>tRNA(Val) + L-valine + ATP = L-valyl-tRNA(Val) + AMP + diphosphate</text>
        <dbReference type="Rhea" id="RHEA:10704"/>
        <dbReference type="Rhea" id="RHEA-COMP:9672"/>
        <dbReference type="Rhea" id="RHEA-COMP:9708"/>
        <dbReference type="ChEBI" id="CHEBI:30616"/>
        <dbReference type="ChEBI" id="CHEBI:33019"/>
        <dbReference type="ChEBI" id="CHEBI:57762"/>
        <dbReference type="ChEBI" id="CHEBI:78442"/>
        <dbReference type="ChEBI" id="CHEBI:78537"/>
        <dbReference type="ChEBI" id="CHEBI:456215"/>
        <dbReference type="EC" id="6.1.1.9"/>
    </reaction>
</comment>
<dbReference type="InterPro" id="IPR014729">
    <property type="entry name" value="Rossmann-like_a/b/a_fold"/>
</dbReference>
<evidence type="ECO:0000256" key="10">
    <source>
        <dbReference type="ARBA" id="ARBA00047552"/>
    </source>
</evidence>
<dbReference type="GO" id="GO:0009791">
    <property type="term" value="P:post-embryonic development"/>
    <property type="evidence" value="ECO:0007669"/>
    <property type="project" value="UniProtKB-ARBA"/>
</dbReference>
<dbReference type="Gene3D" id="3.90.740.10">
    <property type="entry name" value="Valyl/Leucyl/Isoleucyl-tRNA synthetase, editing domain"/>
    <property type="match status" value="1"/>
</dbReference>
<evidence type="ECO:0000256" key="4">
    <source>
        <dbReference type="ARBA" id="ARBA00022741"/>
    </source>
</evidence>
<dbReference type="SUPFAM" id="SSF46589">
    <property type="entry name" value="tRNA-binding arm"/>
    <property type="match status" value="1"/>
</dbReference>
<keyword evidence="6 11" id="KW-0648">Protein biosynthesis</keyword>
<dbReference type="GO" id="GO:0005524">
    <property type="term" value="F:ATP binding"/>
    <property type="evidence" value="ECO:0007669"/>
    <property type="project" value="UniProtKB-KW"/>
</dbReference>
<keyword evidence="4 11" id="KW-0547">Nucleotide-binding</keyword>
<dbReference type="InterPro" id="IPR002303">
    <property type="entry name" value="Valyl-tRNA_ligase"/>
</dbReference>
<dbReference type="Pfam" id="PF08264">
    <property type="entry name" value="Anticodon_1"/>
    <property type="match status" value="1"/>
</dbReference>
<dbReference type="PROSITE" id="PS00178">
    <property type="entry name" value="AA_TRNA_LIGASE_I"/>
    <property type="match status" value="1"/>
</dbReference>
<keyword evidence="5 11" id="KW-0067">ATP-binding</keyword>
<feature type="domain" description="Methionyl/Valyl/Leucyl/Isoleucyl-tRNA synthetase anticodon-binding" evidence="15">
    <location>
        <begin position="796"/>
        <end position="949"/>
    </location>
</feature>
<dbReference type="AlphaFoldDB" id="A0A7R9TDK1"/>
<dbReference type="GO" id="GO:0005829">
    <property type="term" value="C:cytosol"/>
    <property type="evidence" value="ECO:0007669"/>
    <property type="project" value="TreeGrafter"/>
</dbReference>
<evidence type="ECO:0000259" key="16">
    <source>
        <dbReference type="Pfam" id="PF10458"/>
    </source>
</evidence>
<dbReference type="PANTHER" id="PTHR11946:SF109">
    <property type="entry name" value="VALINE--TRNA LIGASE"/>
    <property type="match status" value="1"/>
</dbReference>
<comment type="similarity">
    <text evidence="1 11">Belongs to the class-I aminoacyl-tRNA synthetase family.</text>
</comment>
<evidence type="ECO:0000256" key="13">
    <source>
        <dbReference type="SAM" id="MobiDB-lite"/>
    </source>
</evidence>
<dbReference type="InterPro" id="IPR033705">
    <property type="entry name" value="Anticodon_Ia_Val"/>
</dbReference>
<evidence type="ECO:0000256" key="9">
    <source>
        <dbReference type="ARBA" id="ARBA00029936"/>
    </source>
</evidence>
<dbReference type="CDD" id="cd07962">
    <property type="entry name" value="Anticodon_Ia_Val"/>
    <property type="match status" value="1"/>
</dbReference>
<dbReference type="PRINTS" id="PR00986">
    <property type="entry name" value="TRNASYNTHVAL"/>
</dbReference>
<feature type="compositionally biased region" description="Low complexity" evidence="13">
    <location>
        <begin position="1"/>
        <end position="27"/>
    </location>
</feature>
<dbReference type="Gene3D" id="1.10.730.10">
    <property type="entry name" value="Isoleucyl-tRNA Synthetase, Domain 1"/>
    <property type="match status" value="1"/>
</dbReference>
<feature type="domain" description="Aminoacyl-tRNA synthetase class Ia" evidence="14">
    <location>
        <begin position="121"/>
        <end position="748"/>
    </location>
</feature>
<evidence type="ECO:0000256" key="12">
    <source>
        <dbReference type="SAM" id="Coils"/>
    </source>
</evidence>
<dbReference type="SUPFAM" id="SSF47323">
    <property type="entry name" value="Anticodon-binding domain of a subclass of class I aminoacyl-tRNA synthetases"/>
    <property type="match status" value="1"/>
</dbReference>
<dbReference type="NCBIfam" id="TIGR00422">
    <property type="entry name" value="valS"/>
    <property type="match status" value="1"/>
</dbReference>
<dbReference type="FunFam" id="3.40.50.620:FF:000020">
    <property type="entry name" value="Valine--tRNA ligase, mitochondrial"/>
    <property type="match status" value="1"/>
</dbReference>
<keyword evidence="8 11" id="KW-0030">Aminoacyl-tRNA synthetase</keyword>
<dbReference type="InterPro" id="IPR037118">
    <property type="entry name" value="Val-tRNA_synth_C_sf"/>
</dbReference>
<organism evidence="17">
    <name type="scientific">Prasinoderma coloniale</name>
    <dbReference type="NCBI Taxonomy" id="156133"/>
    <lineage>
        <taxon>Eukaryota</taxon>
        <taxon>Viridiplantae</taxon>
        <taxon>Prasinodermophyta</taxon>
        <taxon>Prasinodermophyceae</taxon>
        <taxon>Prasinodermales</taxon>
        <taxon>Prasinodermaceae</taxon>
        <taxon>Prasinoderma</taxon>
    </lineage>
</organism>
<dbReference type="GO" id="GO:0048608">
    <property type="term" value="P:reproductive structure development"/>
    <property type="evidence" value="ECO:0007669"/>
    <property type="project" value="UniProtKB-ARBA"/>
</dbReference>
<keyword evidence="3 11" id="KW-0436">Ligase</keyword>
<gene>
    <name evidence="17" type="ORF">PCOL08062_LOCUS2602</name>
</gene>
<dbReference type="GO" id="GO:0006438">
    <property type="term" value="P:valyl-tRNA aminoacylation"/>
    <property type="evidence" value="ECO:0007669"/>
    <property type="project" value="InterPro"/>
</dbReference>
<dbReference type="InterPro" id="IPR002300">
    <property type="entry name" value="aa-tRNA-synth_Ia"/>
</dbReference>
<dbReference type="InterPro" id="IPR009080">
    <property type="entry name" value="tRNAsynth_Ia_anticodon-bd"/>
</dbReference>
<dbReference type="CDD" id="cd00817">
    <property type="entry name" value="ValRS_core"/>
    <property type="match status" value="1"/>
</dbReference>
<dbReference type="Gene3D" id="1.10.287.380">
    <property type="entry name" value="Valyl-tRNA synthetase, C-terminal domain"/>
    <property type="match status" value="1"/>
</dbReference>
<dbReference type="SUPFAM" id="SSF52374">
    <property type="entry name" value="Nucleotidylyl transferase"/>
    <property type="match status" value="1"/>
</dbReference>
<feature type="coiled-coil region" evidence="12">
    <location>
        <begin position="1009"/>
        <end position="1036"/>
    </location>
</feature>
<dbReference type="EMBL" id="HBDZ01003361">
    <property type="protein sequence ID" value="CAD8232611.1"/>
    <property type="molecule type" value="Transcribed_RNA"/>
</dbReference>
<dbReference type="FunFam" id="3.90.740.10:FF:000010">
    <property type="entry name" value="Valine--tRNA ligase"/>
    <property type="match status" value="1"/>
</dbReference>
<dbReference type="SUPFAM" id="SSF50677">
    <property type="entry name" value="ValRS/IleRS/LeuRS editing domain"/>
    <property type="match status" value="1"/>
</dbReference>
<dbReference type="Gene3D" id="3.40.50.620">
    <property type="entry name" value="HUPs"/>
    <property type="match status" value="2"/>
</dbReference>
<evidence type="ECO:0000256" key="6">
    <source>
        <dbReference type="ARBA" id="ARBA00022917"/>
    </source>
</evidence>
<dbReference type="HAMAP" id="MF_02004">
    <property type="entry name" value="Val_tRNA_synth_type1"/>
    <property type="match status" value="1"/>
</dbReference>